<name>A0A2N8P2P3_STREU</name>
<dbReference type="Proteomes" id="UP000235945">
    <property type="component" value="Unassembled WGS sequence"/>
</dbReference>
<organism evidence="1 2">
    <name type="scientific">Streptomyces eurocidicus</name>
    <name type="common">Streptoverticillium eurocidicus</name>
    <dbReference type="NCBI Taxonomy" id="66423"/>
    <lineage>
        <taxon>Bacteria</taxon>
        <taxon>Bacillati</taxon>
        <taxon>Actinomycetota</taxon>
        <taxon>Actinomycetes</taxon>
        <taxon>Kitasatosporales</taxon>
        <taxon>Streptomycetaceae</taxon>
        <taxon>Streptomyces</taxon>
    </lineage>
</organism>
<reference evidence="2" key="1">
    <citation type="submission" date="2015-07" db="EMBL/GenBank/DDBJ databases">
        <authorList>
            <person name="Graham D.E."/>
            <person name="Giannone R.J."/>
            <person name="Gulvik C.A."/>
            <person name="Hettich R.L."/>
            <person name="Klingeman D.M."/>
            <person name="Mahan K.M."/>
            <person name="Parry R.J."/>
            <person name="Spain J.C."/>
        </authorList>
    </citation>
    <scope>NUCLEOTIDE SEQUENCE [LARGE SCALE GENOMIC DNA]</scope>
    <source>
        <strain evidence="2">ATCC 27428</strain>
    </source>
</reference>
<protein>
    <submittedName>
        <fullName evidence="1">Uncharacterized protein</fullName>
    </submittedName>
</protein>
<evidence type="ECO:0000313" key="1">
    <source>
        <dbReference type="EMBL" id="PNE35286.1"/>
    </source>
</evidence>
<accession>A0A2N8P2P3</accession>
<evidence type="ECO:0000313" key="2">
    <source>
        <dbReference type="Proteomes" id="UP000235945"/>
    </source>
</evidence>
<gene>
    <name evidence="1" type="ORF">AF335_02680</name>
</gene>
<proteinExistence type="predicted"/>
<keyword evidence="2" id="KW-1185">Reference proteome</keyword>
<dbReference type="AlphaFoldDB" id="A0A2N8P2P3"/>
<sequence length="120" mass="13662">MMDGATEWLPGDEEECVLLNAREMSPLWSVLADWTDSEDEAEWVAVAPVFAEIIERWDKAGYVCVYRGDEWPAHEGGERVTGEALEALLRLPSTWEYREGPPVIGLFPGREVAFEPYESW</sequence>
<comment type="caution">
    <text evidence="1">The sequence shown here is derived from an EMBL/GenBank/DDBJ whole genome shotgun (WGS) entry which is preliminary data.</text>
</comment>
<dbReference type="EMBL" id="LGUI01000001">
    <property type="protein sequence ID" value="PNE35286.1"/>
    <property type="molecule type" value="Genomic_DNA"/>
</dbReference>